<protein>
    <submittedName>
        <fullName evidence="3">GNAT family N-acetyltransferase</fullName>
    </submittedName>
</protein>
<comment type="caution">
    <text evidence="3">The sequence shown here is derived from an EMBL/GenBank/DDBJ whole genome shotgun (WGS) entry which is preliminary data.</text>
</comment>
<reference evidence="3 4" key="1">
    <citation type="submission" date="2018-06" db="EMBL/GenBank/DDBJ databases">
        <title>The draft genome sequences of strains SCU63 and S1.</title>
        <authorList>
            <person name="Gan L."/>
        </authorList>
    </citation>
    <scope>NUCLEOTIDE SEQUENCE [LARGE SCALE GENOMIC DNA]</scope>
    <source>
        <strain evidence="3 4">SCU63</strain>
    </source>
</reference>
<evidence type="ECO:0000259" key="2">
    <source>
        <dbReference type="PROSITE" id="PS51186"/>
    </source>
</evidence>
<gene>
    <name evidence="3" type="ORF">DP120_03800</name>
</gene>
<feature type="domain" description="N-acetyltransferase" evidence="2">
    <location>
        <begin position="10"/>
        <end position="156"/>
    </location>
</feature>
<dbReference type="AlphaFoldDB" id="A0A365L7L1"/>
<dbReference type="EMBL" id="QLZR01000001">
    <property type="protein sequence ID" value="RAZ81414.1"/>
    <property type="molecule type" value="Genomic_DNA"/>
</dbReference>
<evidence type="ECO:0000313" key="4">
    <source>
        <dbReference type="Proteomes" id="UP000251002"/>
    </source>
</evidence>
<evidence type="ECO:0000256" key="1">
    <source>
        <dbReference type="ARBA" id="ARBA00022679"/>
    </source>
</evidence>
<dbReference type="PANTHER" id="PTHR13947">
    <property type="entry name" value="GNAT FAMILY N-ACETYLTRANSFERASE"/>
    <property type="match status" value="1"/>
</dbReference>
<dbReference type="PROSITE" id="PS51186">
    <property type="entry name" value="GNAT"/>
    <property type="match status" value="1"/>
</dbReference>
<dbReference type="InterPro" id="IPR016181">
    <property type="entry name" value="Acyl_CoA_acyltransferase"/>
</dbReference>
<name>A0A365L7L1_9BACL</name>
<keyword evidence="1 3" id="KW-0808">Transferase</keyword>
<dbReference type="Gene3D" id="3.40.630.30">
    <property type="match status" value="1"/>
</dbReference>
<keyword evidence="4" id="KW-1185">Reference proteome</keyword>
<dbReference type="InterPro" id="IPR000182">
    <property type="entry name" value="GNAT_dom"/>
</dbReference>
<dbReference type="RefSeq" id="WP_112221953.1">
    <property type="nucleotide sequence ID" value="NZ_CP196859.1"/>
</dbReference>
<proteinExistence type="predicted"/>
<dbReference type="CDD" id="cd04301">
    <property type="entry name" value="NAT_SF"/>
    <property type="match status" value="1"/>
</dbReference>
<dbReference type="Proteomes" id="UP000251002">
    <property type="component" value="Unassembled WGS sequence"/>
</dbReference>
<dbReference type="SUPFAM" id="SSF55729">
    <property type="entry name" value="Acyl-CoA N-acyltransferases (Nat)"/>
    <property type="match status" value="1"/>
</dbReference>
<sequence length="156" mass="17988">MNINNLQQSIQIVPVTEQYEEAARQLILDGLEERFGFLDHSFNPDLRNIIQNYSRDGGVFLIGLQDNNVVCTGALTKEGATAGRIQRMSVKQSHRRSGLAESMLRKLEETARQLGYKELVLETNNEWHSAIEFYKKMGYQVDWKDEERSHFLKALV</sequence>
<dbReference type="GO" id="GO:0008080">
    <property type="term" value="F:N-acetyltransferase activity"/>
    <property type="evidence" value="ECO:0007669"/>
    <property type="project" value="InterPro"/>
</dbReference>
<dbReference type="PANTHER" id="PTHR13947:SF37">
    <property type="entry name" value="LD18367P"/>
    <property type="match status" value="1"/>
</dbReference>
<dbReference type="Pfam" id="PF00583">
    <property type="entry name" value="Acetyltransf_1"/>
    <property type="match status" value="1"/>
</dbReference>
<organism evidence="3 4">
    <name type="scientific">Planococcus halotolerans</name>
    <dbReference type="NCBI Taxonomy" id="2233542"/>
    <lineage>
        <taxon>Bacteria</taxon>
        <taxon>Bacillati</taxon>
        <taxon>Bacillota</taxon>
        <taxon>Bacilli</taxon>
        <taxon>Bacillales</taxon>
        <taxon>Caryophanaceae</taxon>
        <taxon>Planococcus</taxon>
    </lineage>
</organism>
<accession>A0A365L7L1</accession>
<evidence type="ECO:0000313" key="3">
    <source>
        <dbReference type="EMBL" id="RAZ81414.1"/>
    </source>
</evidence>
<dbReference type="InterPro" id="IPR050769">
    <property type="entry name" value="NAT_camello-type"/>
</dbReference>